<name>A0A1B7P3B7_9EURO</name>
<feature type="compositionally biased region" description="Basic residues" evidence="1">
    <location>
        <begin position="651"/>
        <end position="662"/>
    </location>
</feature>
<feature type="region of interest" description="Disordered" evidence="1">
    <location>
        <begin position="645"/>
        <end position="689"/>
    </location>
</feature>
<feature type="region of interest" description="Disordered" evidence="1">
    <location>
        <begin position="945"/>
        <end position="983"/>
    </location>
</feature>
<dbReference type="EMBL" id="LGUA01000168">
    <property type="protein sequence ID" value="OAX83503.1"/>
    <property type="molecule type" value="Genomic_DNA"/>
</dbReference>
<protein>
    <submittedName>
        <fullName evidence="2">Uncharacterized protein</fullName>
    </submittedName>
</protein>
<feature type="region of interest" description="Disordered" evidence="1">
    <location>
        <begin position="737"/>
        <end position="766"/>
    </location>
</feature>
<dbReference type="OrthoDB" id="4188628at2759"/>
<feature type="region of interest" description="Disordered" evidence="1">
    <location>
        <begin position="278"/>
        <end position="301"/>
    </location>
</feature>
<dbReference type="AlphaFoldDB" id="A0A1B7P3B7"/>
<evidence type="ECO:0000313" key="2">
    <source>
        <dbReference type="EMBL" id="OAX83503.1"/>
    </source>
</evidence>
<feature type="region of interest" description="Disordered" evidence="1">
    <location>
        <begin position="1"/>
        <end position="53"/>
    </location>
</feature>
<organism evidence="2 3">
    <name type="scientific">Emergomyces africanus</name>
    <dbReference type="NCBI Taxonomy" id="1955775"/>
    <lineage>
        <taxon>Eukaryota</taxon>
        <taxon>Fungi</taxon>
        <taxon>Dikarya</taxon>
        <taxon>Ascomycota</taxon>
        <taxon>Pezizomycotina</taxon>
        <taxon>Eurotiomycetes</taxon>
        <taxon>Eurotiomycetidae</taxon>
        <taxon>Onygenales</taxon>
        <taxon>Ajellomycetaceae</taxon>
        <taxon>Emergomyces</taxon>
    </lineage>
</organism>
<feature type="compositionally biased region" description="Polar residues" evidence="1">
    <location>
        <begin position="18"/>
        <end position="39"/>
    </location>
</feature>
<keyword evidence="3" id="KW-1185">Reference proteome</keyword>
<dbReference type="Proteomes" id="UP000091918">
    <property type="component" value="Unassembled WGS sequence"/>
</dbReference>
<proteinExistence type="predicted"/>
<feature type="compositionally biased region" description="Polar residues" evidence="1">
    <location>
        <begin position="756"/>
        <end position="765"/>
    </location>
</feature>
<accession>A0A1B7P3B7</accession>
<reference evidence="2 3" key="1">
    <citation type="submission" date="2015-07" db="EMBL/GenBank/DDBJ databases">
        <title>Emmonsia species relationships and genome sequence.</title>
        <authorList>
            <person name="Cuomo C.A."/>
            <person name="Schwartz I.S."/>
            <person name="Kenyon C."/>
            <person name="de Hoog G.S."/>
            <person name="Govender N.P."/>
            <person name="Botha A."/>
            <person name="Moreno L."/>
            <person name="de Vries M."/>
            <person name="Munoz J.F."/>
            <person name="Stielow J.B."/>
        </authorList>
    </citation>
    <scope>NUCLEOTIDE SEQUENCE [LARGE SCALE GENOMIC DNA]</scope>
    <source>
        <strain evidence="2 3">CBS 136260</strain>
    </source>
</reference>
<evidence type="ECO:0000313" key="3">
    <source>
        <dbReference type="Proteomes" id="UP000091918"/>
    </source>
</evidence>
<comment type="caution">
    <text evidence="2">The sequence shown here is derived from an EMBL/GenBank/DDBJ whole genome shotgun (WGS) entry which is preliminary data.</text>
</comment>
<sequence length="983" mass="105411">MGTEPCTSSGVLDPSLRNAPNSHQHQDPSSHNQGNNGTVKPSIGPYQHQNRYPYYDTSGDFSYHTDSSISTVPIFGCQTHNNMINNQPHAAGSHYTRVNAQEPHHLQSGQSHIQSFAPMYPGCGPGINHNEMFNVPSQNAQSNNTVGHLNGLPHPLHSVNPGGAPQLPGTHRDETFHDLKNTKQDNEMVAPQNGRPEIEPFHGKLSEVPPTYSSLYANQIEASTTAPHHLAQNGANVPPHAKSNGVYQANTWHHYPTLSEINNGGARNSDIESHDPDPWAWYPSMGQNFPAHDHRSDLPQSMNQHITSTSMDTAPGLATACTHQNHVERSNRGALQGSPSQYQAEAVVPLANGPPPTSHSGAPASDPVNLNSGIPEYRAEVNLGFEIYHPHPSNAQAPDMVSGSGTVAHPNPSNGGFNMPPSSNIMCSGVQAPNGADTWPPSNPKLPSFHQGQCHNPANGNIQPISHLSAGDLGGSYARQYQNATTPGSQNGVTNGQALGFQAPHTSNVAHSSGAHPIPRGNTGTGSNGGAHEVAVRPPSVQYPCSVPVPATLPNRQAPGYDFDMHFLQTSILERPPSSNARIEDVHTNYTTVAYPVPGHPRPANGHVNESDSRPANGYELSLIHGQNQQPQAKKWNDRGLMLMVNDGGNRKTRARKRRPPRKTREGKGDRYEASGTYPKRMQPNGRCGKAPMTAEISLLRTGHYNGCDGAPSGLLPLQPNGLPLRRPNGLLDLQPNGLPKVPTSLEKPLGPPTSLHESNSSAQHVNGCHRENDAHIYATKLQDGSGDLHPGPSALGVPAQPAPVRMTVALPPNGSAVQNNDVGIAPSMNCNSWDLDEDLLPADQTDDHIEGFQTRSPGFQQKNAEKSGEDFASALLTDSMPFKTPPKDLANRAAGVVQQGQATTVLMNVIQPDTDALFHEKMKRIDHEHFPGLPGQMQWPLRTSSTCSGAENFRLDTPPGDGGKERPGSGKKTAVRNLEVPA</sequence>
<feature type="compositionally biased region" description="Polar residues" evidence="1">
    <location>
        <begin position="1"/>
        <end position="10"/>
    </location>
</feature>
<feature type="compositionally biased region" description="Basic and acidic residues" evidence="1">
    <location>
        <begin position="663"/>
        <end position="673"/>
    </location>
</feature>
<gene>
    <name evidence="2" type="ORF">ACJ72_02138</name>
</gene>
<evidence type="ECO:0000256" key="1">
    <source>
        <dbReference type="SAM" id="MobiDB-lite"/>
    </source>
</evidence>